<keyword evidence="3" id="KW-1003">Cell membrane</keyword>
<dbReference type="SMART" id="SM00220">
    <property type="entry name" value="S_TKc"/>
    <property type="match status" value="1"/>
</dbReference>
<dbReference type="PANTHER" id="PTHR47982">
    <property type="entry name" value="PROLINE-RICH RECEPTOR-LIKE PROTEIN KINASE PERK4"/>
    <property type="match status" value="1"/>
</dbReference>
<evidence type="ECO:0000256" key="4">
    <source>
        <dbReference type="ARBA" id="ARBA00022527"/>
    </source>
</evidence>
<dbReference type="CDD" id="cd14066">
    <property type="entry name" value="STKc_IRAK"/>
    <property type="match status" value="1"/>
</dbReference>
<evidence type="ECO:0000256" key="5">
    <source>
        <dbReference type="ARBA" id="ARBA00022679"/>
    </source>
</evidence>
<evidence type="ECO:0000313" key="18">
    <source>
        <dbReference type="EMBL" id="KAG6494743.1"/>
    </source>
</evidence>
<keyword evidence="19" id="KW-1185">Reference proteome</keyword>
<evidence type="ECO:0000256" key="12">
    <source>
        <dbReference type="ARBA" id="ARBA00047899"/>
    </source>
</evidence>
<dbReference type="PROSITE" id="PS50011">
    <property type="entry name" value="PROTEIN_KINASE_DOM"/>
    <property type="match status" value="1"/>
</dbReference>
<dbReference type="InterPro" id="IPR001245">
    <property type="entry name" value="Ser-Thr/Tyr_kinase_cat_dom"/>
</dbReference>
<dbReference type="PRINTS" id="PR01217">
    <property type="entry name" value="PRICHEXTENSN"/>
</dbReference>
<feature type="transmembrane region" description="Helical" evidence="16">
    <location>
        <begin position="277"/>
        <end position="299"/>
    </location>
</feature>
<reference evidence="18 19" key="1">
    <citation type="submission" date="2020-08" db="EMBL/GenBank/DDBJ databases">
        <title>Plant Genome Project.</title>
        <authorList>
            <person name="Zhang R.-G."/>
        </authorList>
    </citation>
    <scope>NUCLEOTIDE SEQUENCE [LARGE SCALE GENOMIC DNA]</scope>
    <source>
        <tissue evidence="18">Rhizome</tissue>
    </source>
</reference>
<evidence type="ECO:0000259" key="17">
    <source>
        <dbReference type="PROSITE" id="PS50011"/>
    </source>
</evidence>
<dbReference type="InterPro" id="IPR008271">
    <property type="entry name" value="Ser/Thr_kinase_AS"/>
</dbReference>
<evidence type="ECO:0000256" key="7">
    <source>
        <dbReference type="ARBA" id="ARBA00022741"/>
    </source>
</evidence>
<dbReference type="FunFam" id="3.30.200.20:FF:000212">
    <property type="entry name" value="Proline-rich receptor-like protein kinase PERK8"/>
    <property type="match status" value="1"/>
</dbReference>
<dbReference type="InterPro" id="IPR011009">
    <property type="entry name" value="Kinase-like_dom_sf"/>
</dbReference>
<sequence length="724" mass="75244">MSSSPSPSSPASLPTSTASPPSPSSPTASGAPPPPQIPSPAPPQSSPPPPDATSPPSGTAPSPPVPSRSPPPDATSPPSGAAPSPPAPSRSPPPDAISPPSGAAPSPPAPSRSPPPDAISPTSGAAPSPPAPSRSPPPDAISPPSGTAPSPPAPSLSPPPPSTVASPPPPPSPSVPPGPITPIAPPPFPPSPPPPASQPPQSRPPPPGTPPPRSSPSQPPPPPASSSPPRLPPPSPPRNSSATPNPPSLSPPSTSTPDGPRNSSSPEHGSGLKTGSVVAIGVVAAVIAFGLVALAVYVIRKRRKAVAEYNAGFAIPAPLASSVSDPAILRSQTDPLVLRRNPGATSRINSLPETSRAGATPSFSYEELYRITNGFSPDKILGEGGFGSVYKGCLPNGREVAVKRLKIESRQGDREFKAEVEIISRVHHRHLVSLVGYCISGNQRLLVYDFVPNGTLESHLHGNKRPAMDWATRVKVAAGAARGIAYLHEDCDPKIIHRDIKSSNILLDNNFEAQVSDFGLARLALELDAHTHVTTRVMGTFGYLAPEYASSGKLTEKSDVFSFGVVLLELITGQKPVDYTKPFGDESLVVWADLILQRIVICDFANEIQARPLLSHALATGELGELPDHRLQKNFDEREMLRMIEAAAACIRHSASMRPQMGKVVRVLDSFTDIDITSGLTPGQSEAFDIANSADIRIFQQLALGNPGSTSDYSLSNWSHQKDA</sequence>
<dbReference type="EC" id="2.7.11.1" evidence="2"/>
<evidence type="ECO:0000256" key="8">
    <source>
        <dbReference type="ARBA" id="ARBA00022777"/>
    </source>
</evidence>
<protein>
    <recommendedName>
        <fullName evidence="2">non-specific serine/threonine protein kinase</fullName>
        <ecNumber evidence="2">2.7.11.1</ecNumber>
    </recommendedName>
</protein>
<dbReference type="GO" id="GO:0004674">
    <property type="term" value="F:protein serine/threonine kinase activity"/>
    <property type="evidence" value="ECO:0007669"/>
    <property type="project" value="UniProtKB-KW"/>
</dbReference>
<dbReference type="Pfam" id="PF07714">
    <property type="entry name" value="PK_Tyr_Ser-Thr"/>
    <property type="match status" value="1"/>
</dbReference>
<evidence type="ECO:0000256" key="13">
    <source>
        <dbReference type="ARBA" id="ARBA00048679"/>
    </source>
</evidence>
<evidence type="ECO:0000256" key="14">
    <source>
        <dbReference type="PROSITE-ProRule" id="PRU10141"/>
    </source>
</evidence>
<dbReference type="InterPro" id="IPR047117">
    <property type="entry name" value="PERK1-13-like"/>
</dbReference>
<keyword evidence="9 14" id="KW-0067">ATP-binding</keyword>
<keyword evidence="7 14" id="KW-0547">Nucleotide-binding</keyword>
<dbReference type="InterPro" id="IPR000719">
    <property type="entry name" value="Prot_kinase_dom"/>
</dbReference>
<dbReference type="FunFam" id="1.10.510.10:FF:000783">
    <property type="entry name" value="Proline-rich receptor-like protein kinase PERK4"/>
    <property type="match status" value="1"/>
</dbReference>
<feature type="compositionally biased region" description="Pro residues" evidence="15">
    <location>
        <begin position="105"/>
        <end position="118"/>
    </location>
</feature>
<feature type="binding site" evidence="14">
    <location>
        <position position="403"/>
    </location>
    <ligand>
        <name>ATP</name>
        <dbReference type="ChEBI" id="CHEBI:30616"/>
    </ligand>
</feature>
<feature type="domain" description="Protein kinase" evidence="17">
    <location>
        <begin position="375"/>
        <end position="656"/>
    </location>
</feature>
<proteinExistence type="predicted"/>
<feature type="compositionally biased region" description="Pro residues" evidence="15">
    <location>
        <begin position="31"/>
        <end position="53"/>
    </location>
</feature>
<organism evidence="18 19">
    <name type="scientific">Zingiber officinale</name>
    <name type="common">Ginger</name>
    <name type="synonym">Amomum zingiber</name>
    <dbReference type="NCBI Taxonomy" id="94328"/>
    <lineage>
        <taxon>Eukaryota</taxon>
        <taxon>Viridiplantae</taxon>
        <taxon>Streptophyta</taxon>
        <taxon>Embryophyta</taxon>
        <taxon>Tracheophyta</taxon>
        <taxon>Spermatophyta</taxon>
        <taxon>Magnoliopsida</taxon>
        <taxon>Liliopsida</taxon>
        <taxon>Zingiberales</taxon>
        <taxon>Zingiberaceae</taxon>
        <taxon>Zingiber</taxon>
    </lineage>
</organism>
<comment type="caution">
    <text evidence="18">The sequence shown here is derived from an EMBL/GenBank/DDBJ whole genome shotgun (WGS) entry which is preliminary data.</text>
</comment>
<feature type="region of interest" description="Disordered" evidence="15">
    <location>
        <begin position="1"/>
        <end position="270"/>
    </location>
</feature>
<evidence type="ECO:0000256" key="3">
    <source>
        <dbReference type="ARBA" id="ARBA00022475"/>
    </source>
</evidence>
<dbReference type="GO" id="GO:0005886">
    <property type="term" value="C:plasma membrane"/>
    <property type="evidence" value="ECO:0007669"/>
    <property type="project" value="UniProtKB-SubCell"/>
</dbReference>
<dbReference type="PROSITE" id="PS00107">
    <property type="entry name" value="PROTEIN_KINASE_ATP"/>
    <property type="match status" value="1"/>
</dbReference>
<feature type="compositionally biased region" description="Low complexity" evidence="15">
    <location>
        <begin position="1"/>
        <end position="30"/>
    </location>
</feature>
<dbReference type="PANTHER" id="PTHR47982:SF32">
    <property type="entry name" value="NON-SPECIFIC SERINE_THREONINE PROTEIN KINASE"/>
    <property type="match status" value="1"/>
</dbReference>
<comment type="catalytic activity">
    <reaction evidence="13">
        <text>L-seryl-[protein] + ATP = O-phospho-L-seryl-[protein] + ADP + H(+)</text>
        <dbReference type="Rhea" id="RHEA:17989"/>
        <dbReference type="Rhea" id="RHEA-COMP:9863"/>
        <dbReference type="Rhea" id="RHEA-COMP:11604"/>
        <dbReference type="ChEBI" id="CHEBI:15378"/>
        <dbReference type="ChEBI" id="CHEBI:29999"/>
        <dbReference type="ChEBI" id="CHEBI:30616"/>
        <dbReference type="ChEBI" id="CHEBI:83421"/>
        <dbReference type="ChEBI" id="CHEBI:456216"/>
        <dbReference type="EC" id="2.7.11.1"/>
    </reaction>
</comment>
<feature type="compositionally biased region" description="Pro residues" evidence="15">
    <location>
        <begin position="127"/>
        <end position="141"/>
    </location>
</feature>
<dbReference type="GO" id="GO:0005524">
    <property type="term" value="F:ATP binding"/>
    <property type="evidence" value="ECO:0007669"/>
    <property type="project" value="UniProtKB-UniRule"/>
</dbReference>
<evidence type="ECO:0000256" key="10">
    <source>
        <dbReference type="ARBA" id="ARBA00022989"/>
    </source>
</evidence>
<dbReference type="AlphaFoldDB" id="A0A8J5G1U1"/>
<keyword evidence="10 16" id="KW-1133">Transmembrane helix</keyword>
<evidence type="ECO:0000256" key="1">
    <source>
        <dbReference type="ARBA" id="ARBA00004162"/>
    </source>
</evidence>
<evidence type="ECO:0000256" key="9">
    <source>
        <dbReference type="ARBA" id="ARBA00022840"/>
    </source>
</evidence>
<dbReference type="Gene3D" id="3.30.200.20">
    <property type="entry name" value="Phosphorylase Kinase, domain 1"/>
    <property type="match status" value="1"/>
</dbReference>
<feature type="compositionally biased region" description="Pro residues" evidence="15">
    <location>
        <begin position="61"/>
        <end position="75"/>
    </location>
</feature>
<dbReference type="Gene3D" id="1.10.510.10">
    <property type="entry name" value="Transferase(Phosphotransferase) domain 1"/>
    <property type="match status" value="1"/>
</dbReference>
<name>A0A8J5G1U1_ZINOF</name>
<feature type="compositionally biased region" description="Pro residues" evidence="15">
    <location>
        <begin position="83"/>
        <end position="97"/>
    </location>
</feature>
<dbReference type="SUPFAM" id="SSF56112">
    <property type="entry name" value="Protein kinase-like (PK-like)"/>
    <property type="match status" value="1"/>
</dbReference>
<comment type="catalytic activity">
    <reaction evidence="12">
        <text>L-threonyl-[protein] + ATP = O-phospho-L-threonyl-[protein] + ADP + H(+)</text>
        <dbReference type="Rhea" id="RHEA:46608"/>
        <dbReference type="Rhea" id="RHEA-COMP:11060"/>
        <dbReference type="Rhea" id="RHEA-COMP:11605"/>
        <dbReference type="ChEBI" id="CHEBI:15378"/>
        <dbReference type="ChEBI" id="CHEBI:30013"/>
        <dbReference type="ChEBI" id="CHEBI:30616"/>
        <dbReference type="ChEBI" id="CHEBI:61977"/>
        <dbReference type="ChEBI" id="CHEBI:456216"/>
        <dbReference type="EC" id="2.7.11.1"/>
    </reaction>
</comment>
<dbReference type="PROSITE" id="PS00108">
    <property type="entry name" value="PROTEIN_KINASE_ST"/>
    <property type="match status" value="1"/>
</dbReference>
<evidence type="ECO:0000256" key="16">
    <source>
        <dbReference type="SAM" id="Phobius"/>
    </source>
</evidence>
<keyword evidence="4" id="KW-0723">Serine/threonine-protein kinase</keyword>
<keyword evidence="11 16" id="KW-0472">Membrane</keyword>
<keyword evidence="6 16" id="KW-0812">Transmembrane</keyword>
<evidence type="ECO:0000256" key="2">
    <source>
        <dbReference type="ARBA" id="ARBA00012513"/>
    </source>
</evidence>
<evidence type="ECO:0000256" key="6">
    <source>
        <dbReference type="ARBA" id="ARBA00022692"/>
    </source>
</evidence>
<comment type="subcellular location">
    <subcellularLocation>
        <location evidence="1">Cell membrane</location>
        <topology evidence="1">Single-pass membrane protein</topology>
    </subcellularLocation>
</comment>
<evidence type="ECO:0000256" key="11">
    <source>
        <dbReference type="ARBA" id="ARBA00023136"/>
    </source>
</evidence>
<keyword evidence="8" id="KW-0418">Kinase</keyword>
<evidence type="ECO:0000313" key="19">
    <source>
        <dbReference type="Proteomes" id="UP000734854"/>
    </source>
</evidence>
<evidence type="ECO:0000256" key="15">
    <source>
        <dbReference type="SAM" id="MobiDB-lite"/>
    </source>
</evidence>
<dbReference type="Proteomes" id="UP000734854">
    <property type="component" value="Unassembled WGS sequence"/>
</dbReference>
<feature type="compositionally biased region" description="Pro residues" evidence="15">
    <location>
        <begin position="149"/>
        <end position="237"/>
    </location>
</feature>
<dbReference type="InterPro" id="IPR017441">
    <property type="entry name" value="Protein_kinase_ATP_BS"/>
</dbReference>
<dbReference type="EMBL" id="JACMSC010000012">
    <property type="protein sequence ID" value="KAG6494743.1"/>
    <property type="molecule type" value="Genomic_DNA"/>
</dbReference>
<keyword evidence="5" id="KW-0808">Transferase</keyword>
<gene>
    <name evidence="18" type="ORF">ZIOFF_042504</name>
</gene>
<accession>A0A8J5G1U1</accession>